<dbReference type="InterPro" id="IPR026913">
    <property type="entry name" value="METTL24"/>
</dbReference>
<dbReference type="OrthoDB" id="6083774at2759"/>
<dbReference type="InterPro" id="IPR029063">
    <property type="entry name" value="SAM-dependent_MTases_sf"/>
</dbReference>
<organism evidence="2 3">
    <name type="scientific">Mytilus coruscus</name>
    <name type="common">Sea mussel</name>
    <dbReference type="NCBI Taxonomy" id="42192"/>
    <lineage>
        <taxon>Eukaryota</taxon>
        <taxon>Metazoa</taxon>
        <taxon>Spiralia</taxon>
        <taxon>Lophotrochozoa</taxon>
        <taxon>Mollusca</taxon>
        <taxon>Bivalvia</taxon>
        <taxon>Autobranchia</taxon>
        <taxon>Pteriomorphia</taxon>
        <taxon>Mytilida</taxon>
        <taxon>Mytiloidea</taxon>
        <taxon>Mytilidae</taxon>
        <taxon>Mytilinae</taxon>
        <taxon>Mytilus</taxon>
    </lineage>
</organism>
<feature type="domain" description="Methyltransferase" evidence="1">
    <location>
        <begin position="5"/>
        <end position="151"/>
    </location>
</feature>
<accession>A0A6J8DJ25</accession>
<dbReference type="Proteomes" id="UP000507470">
    <property type="component" value="Unassembled WGS sequence"/>
</dbReference>
<dbReference type="PANTHER" id="PTHR32026">
    <property type="entry name" value="METHYLTRANSFERASE-LIKE PROTEIN 24"/>
    <property type="match status" value="1"/>
</dbReference>
<dbReference type="AlphaFoldDB" id="A0A6J8DJ25"/>
<keyword evidence="3" id="KW-1185">Reference proteome</keyword>
<evidence type="ECO:0000313" key="3">
    <source>
        <dbReference type="Proteomes" id="UP000507470"/>
    </source>
</evidence>
<dbReference type="PANTHER" id="PTHR32026:SF10">
    <property type="entry name" value="METHYLTRANSFERASE-LIKE PROTEIN 24-RELATED"/>
    <property type="match status" value="1"/>
</dbReference>
<dbReference type="EMBL" id="CACVKT020007422">
    <property type="protein sequence ID" value="CAC5407647.1"/>
    <property type="molecule type" value="Genomic_DNA"/>
</dbReference>
<dbReference type="InterPro" id="IPR025714">
    <property type="entry name" value="Methyltranfer_dom"/>
</dbReference>
<sequence>MAHLGCEVHSFDPSMGNTSGYIRRTGVHFHPIGIGRKSVDAVIPIMNQYTIKNPTKKWKVKTLRQIIECLGHQNRHFDILKVDIELYEWEVIENLLSDHLASRIRQLDIEFHIRPYTAHTSNYVDLLKIYRSLKEAGFRRYACAVNRFDNTSKILQSECGFVNTKFDFQKYPLK</sequence>
<dbReference type="Gene3D" id="3.40.50.150">
    <property type="entry name" value="Vaccinia Virus protein VP39"/>
    <property type="match status" value="1"/>
</dbReference>
<protein>
    <recommendedName>
        <fullName evidence="1">Methyltransferase domain-containing protein</fullName>
    </recommendedName>
</protein>
<gene>
    <name evidence="2" type="ORF">MCOR_41102</name>
</gene>
<dbReference type="Pfam" id="PF13383">
    <property type="entry name" value="Methyltransf_22"/>
    <property type="match status" value="1"/>
</dbReference>
<evidence type="ECO:0000259" key="1">
    <source>
        <dbReference type="Pfam" id="PF13383"/>
    </source>
</evidence>
<proteinExistence type="predicted"/>
<name>A0A6J8DJ25_MYTCO</name>
<reference evidence="2 3" key="1">
    <citation type="submission" date="2020-06" db="EMBL/GenBank/DDBJ databases">
        <authorList>
            <person name="Li R."/>
            <person name="Bekaert M."/>
        </authorList>
    </citation>
    <scope>NUCLEOTIDE SEQUENCE [LARGE SCALE GENOMIC DNA]</scope>
    <source>
        <strain evidence="3">wild</strain>
    </source>
</reference>
<evidence type="ECO:0000313" key="2">
    <source>
        <dbReference type="EMBL" id="CAC5407647.1"/>
    </source>
</evidence>